<proteinExistence type="predicted"/>
<name>A0A9W8IAU0_9FUNG</name>
<organism evidence="2 3">
    <name type="scientific">Coemansia brasiliensis</name>
    <dbReference type="NCBI Taxonomy" id="2650707"/>
    <lineage>
        <taxon>Eukaryota</taxon>
        <taxon>Fungi</taxon>
        <taxon>Fungi incertae sedis</taxon>
        <taxon>Zoopagomycota</taxon>
        <taxon>Kickxellomycotina</taxon>
        <taxon>Kickxellomycetes</taxon>
        <taxon>Kickxellales</taxon>
        <taxon>Kickxellaceae</taxon>
        <taxon>Coemansia</taxon>
    </lineage>
</organism>
<dbReference type="OrthoDB" id="5545695at2759"/>
<gene>
    <name evidence="2" type="ORF">IWW36_003069</name>
</gene>
<evidence type="ECO:0000259" key="1">
    <source>
        <dbReference type="Pfam" id="PF22547"/>
    </source>
</evidence>
<reference evidence="2" key="1">
    <citation type="submission" date="2022-07" db="EMBL/GenBank/DDBJ databases">
        <title>Phylogenomic reconstructions and comparative analyses of Kickxellomycotina fungi.</title>
        <authorList>
            <person name="Reynolds N.K."/>
            <person name="Stajich J.E."/>
            <person name="Barry K."/>
            <person name="Grigoriev I.V."/>
            <person name="Crous P."/>
            <person name="Smith M.E."/>
        </authorList>
    </citation>
    <scope>NUCLEOTIDE SEQUENCE</scope>
    <source>
        <strain evidence="2">NRRL 1566</strain>
    </source>
</reference>
<comment type="caution">
    <text evidence="2">The sequence shown here is derived from an EMBL/GenBank/DDBJ whole genome shotgun (WGS) entry which is preliminary data.</text>
</comment>
<evidence type="ECO:0000313" key="3">
    <source>
        <dbReference type="Proteomes" id="UP001139887"/>
    </source>
</evidence>
<dbReference type="InterPro" id="IPR054498">
    <property type="entry name" value="2H-SAK"/>
</dbReference>
<dbReference type="Proteomes" id="UP001139887">
    <property type="component" value="Unassembled WGS sequence"/>
</dbReference>
<accession>A0A9W8IAU0</accession>
<evidence type="ECO:0000313" key="2">
    <source>
        <dbReference type="EMBL" id="KAJ2848799.1"/>
    </source>
</evidence>
<sequence length="229" mass="25658">MLRYIVFGIIALAVVAILNISTYSSTLPDIDQNAPTFTLKRTALDSSKVPFTNHSLDKPFGSYLQQTLDYAPFNDLFHFINATTGTLQTRGEAHVTVVTPPEFDRVLKPAGVTIEEINAIAQQKNIQQSRLTPVCIGRFKGSLPNPKTDADKGTFLLYSLVVADEFGELLAIRKRVFELYRQRGGEGALFQPESFWPHVTLGFDRRDLFVEDGVYKGTNFCYAHIHLVD</sequence>
<keyword evidence="3" id="KW-1185">Reference proteome</keyword>
<protein>
    <recommendedName>
        <fullName evidence="1">Swiss Army Knife 2H phosphoesterase domain-containing protein</fullName>
    </recommendedName>
</protein>
<dbReference type="EMBL" id="JANBUW010000132">
    <property type="protein sequence ID" value="KAJ2848799.1"/>
    <property type="molecule type" value="Genomic_DNA"/>
</dbReference>
<dbReference type="AlphaFoldDB" id="A0A9W8IAU0"/>
<feature type="domain" description="Swiss Army Knife 2H phosphoesterase" evidence="1">
    <location>
        <begin position="62"/>
        <end position="209"/>
    </location>
</feature>
<dbReference type="Pfam" id="PF22547">
    <property type="entry name" value="2H-SAK"/>
    <property type="match status" value="1"/>
</dbReference>